<evidence type="ECO:0000259" key="10">
    <source>
        <dbReference type="Pfam" id="PF00155"/>
    </source>
</evidence>
<dbReference type="EMBL" id="CP024443">
    <property type="protein sequence ID" value="ATR78696.1"/>
    <property type="molecule type" value="Genomic_DNA"/>
</dbReference>
<comment type="pathway">
    <text evidence="2 9">Amino-acid biosynthesis; L-histidine biosynthesis; L-histidine from 5-phospho-alpha-D-ribose 1-diphosphate: step 7/9.</text>
</comment>
<evidence type="ECO:0000256" key="2">
    <source>
        <dbReference type="ARBA" id="ARBA00005011"/>
    </source>
</evidence>
<evidence type="ECO:0000313" key="12">
    <source>
        <dbReference type="Proteomes" id="UP000229340"/>
    </source>
</evidence>
<gene>
    <name evidence="9" type="primary">hisC</name>
    <name evidence="11" type="ORF">NP7_05150</name>
</gene>
<evidence type="ECO:0000256" key="9">
    <source>
        <dbReference type="HAMAP-Rule" id="MF_01023"/>
    </source>
</evidence>
<evidence type="ECO:0000256" key="3">
    <source>
        <dbReference type="ARBA" id="ARBA00007970"/>
    </source>
</evidence>
<dbReference type="InterPro" id="IPR005861">
    <property type="entry name" value="HisP_aminotrans"/>
</dbReference>
<dbReference type="HAMAP" id="MF_01023">
    <property type="entry name" value="HisC_aminotrans_2"/>
    <property type="match status" value="1"/>
</dbReference>
<keyword evidence="6 9" id="KW-0808">Transferase</keyword>
<organism evidence="11 12">
    <name type="scientific">Faucicola osloensis</name>
    <name type="common">Moraxella osloensis</name>
    <dbReference type="NCBI Taxonomy" id="34062"/>
    <lineage>
        <taxon>Bacteria</taxon>
        <taxon>Pseudomonadati</taxon>
        <taxon>Pseudomonadota</taxon>
        <taxon>Gammaproteobacteria</taxon>
        <taxon>Moraxellales</taxon>
        <taxon>Moraxellaceae</taxon>
        <taxon>Faucicola</taxon>
    </lineage>
</organism>
<keyword evidence="9" id="KW-0368">Histidine biosynthesis</keyword>
<proteinExistence type="inferred from homology"/>
<reference evidence="12" key="1">
    <citation type="submission" date="2017-11" db="EMBL/GenBank/DDBJ databases">
        <title>Complete genome sequence of Moraxella osloensis NP7 isolated from human skin.</title>
        <authorList>
            <person name="Lee K."/>
            <person name="Lim J.Y."/>
            <person name="Hwang I."/>
        </authorList>
    </citation>
    <scope>NUCLEOTIDE SEQUENCE [LARGE SCALE GENOMIC DNA]</scope>
    <source>
        <strain evidence="12">NP7</strain>
    </source>
</reference>
<dbReference type="InterPro" id="IPR050106">
    <property type="entry name" value="HistidinolP_aminotransfase"/>
</dbReference>
<evidence type="ECO:0000256" key="7">
    <source>
        <dbReference type="ARBA" id="ARBA00022898"/>
    </source>
</evidence>
<evidence type="ECO:0000313" key="11">
    <source>
        <dbReference type="EMBL" id="ATR78696.1"/>
    </source>
</evidence>
<dbReference type="RefSeq" id="WP_100269964.1">
    <property type="nucleotide sequence ID" value="NZ_CP024443.1"/>
</dbReference>
<dbReference type="Gene3D" id="3.40.640.10">
    <property type="entry name" value="Type I PLP-dependent aspartate aminotransferase-like (Major domain)"/>
    <property type="match status" value="1"/>
</dbReference>
<dbReference type="AlphaFoldDB" id="A0A2D2LUK3"/>
<name>A0A2D2LUK3_FAUOS</name>
<dbReference type="InterPro" id="IPR004839">
    <property type="entry name" value="Aminotransferase_I/II_large"/>
</dbReference>
<dbReference type="Pfam" id="PF00155">
    <property type="entry name" value="Aminotran_1_2"/>
    <property type="match status" value="1"/>
</dbReference>
<comment type="cofactor">
    <cofactor evidence="1 9">
        <name>pyridoxal 5'-phosphate</name>
        <dbReference type="ChEBI" id="CHEBI:597326"/>
    </cofactor>
</comment>
<evidence type="ECO:0000256" key="5">
    <source>
        <dbReference type="ARBA" id="ARBA00022576"/>
    </source>
</evidence>
<dbReference type="InterPro" id="IPR015424">
    <property type="entry name" value="PyrdxlP-dep_Trfase"/>
</dbReference>
<evidence type="ECO:0000256" key="8">
    <source>
        <dbReference type="ARBA" id="ARBA00047481"/>
    </source>
</evidence>
<evidence type="ECO:0000256" key="1">
    <source>
        <dbReference type="ARBA" id="ARBA00001933"/>
    </source>
</evidence>
<keyword evidence="7 9" id="KW-0663">Pyridoxal phosphate</keyword>
<dbReference type="PANTHER" id="PTHR43643:SF3">
    <property type="entry name" value="HISTIDINOL-PHOSPHATE AMINOTRANSFERASE"/>
    <property type="match status" value="1"/>
</dbReference>
<dbReference type="InterPro" id="IPR004838">
    <property type="entry name" value="NHTrfase_class1_PyrdxlP-BS"/>
</dbReference>
<dbReference type="NCBIfam" id="TIGR01141">
    <property type="entry name" value="hisC"/>
    <property type="match status" value="1"/>
</dbReference>
<dbReference type="SUPFAM" id="SSF53383">
    <property type="entry name" value="PLP-dependent transferases"/>
    <property type="match status" value="1"/>
</dbReference>
<feature type="domain" description="Aminotransferase class I/classII large" evidence="10">
    <location>
        <begin position="33"/>
        <end position="355"/>
    </location>
</feature>
<dbReference type="PANTHER" id="PTHR43643">
    <property type="entry name" value="HISTIDINOL-PHOSPHATE AMINOTRANSFERASE 2"/>
    <property type="match status" value="1"/>
</dbReference>
<dbReference type="GO" id="GO:0004400">
    <property type="term" value="F:histidinol-phosphate transaminase activity"/>
    <property type="evidence" value="ECO:0007669"/>
    <property type="project" value="UniProtKB-UniRule"/>
</dbReference>
<feature type="modified residue" description="N6-(pyridoxal phosphate)lysine" evidence="9">
    <location>
        <position position="224"/>
    </location>
</feature>
<sequence length="361" mass="39387">MTIQSVNHSIEQLKAYEMDKSNEELTREYGLGDVVKLASNENPTGCSPHVTLAITSKLGELSRYPDGAGQGLKQALADFLGCETKQIVLGNGSNELLNNITASFADTDDVIVYSQYAFSDYELASLGISERTQQVAAKNFAHDLPAMLETVNQTANCKMVIITNPNNPTGTVLAKDDLIKFIKKVPSEVLVVIDEAYIEFVPTLSCVDLTQEYDNVIVLRSFSKAYGLAALRIGYAVSSASIAEILNYTRQSFNTSTLAHAAATAAIKDQCFINQYLAFNHEQKHALYDGLDSLGVVYVKSATNFVMVNVGDGMDIYQTLIEQGVVVRPMVGYGLPAWIRVSVGLPEEINRFLDTLAQVLS</sequence>
<accession>A0A2D2LUK3</accession>
<comment type="similarity">
    <text evidence="3 9">Belongs to the class-II pyridoxal-phosphate-dependent aminotransferase family. Histidinol-phosphate aminotransferase subfamily.</text>
</comment>
<dbReference type="GO" id="GO:0000105">
    <property type="term" value="P:L-histidine biosynthetic process"/>
    <property type="evidence" value="ECO:0007669"/>
    <property type="project" value="UniProtKB-UniRule"/>
</dbReference>
<dbReference type="Gene3D" id="3.90.1150.10">
    <property type="entry name" value="Aspartate Aminotransferase, domain 1"/>
    <property type="match status" value="1"/>
</dbReference>
<dbReference type="CDD" id="cd00609">
    <property type="entry name" value="AAT_like"/>
    <property type="match status" value="1"/>
</dbReference>
<dbReference type="InterPro" id="IPR015422">
    <property type="entry name" value="PyrdxlP-dep_Trfase_small"/>
</dbReference>
<dbReference type="GO" id="GO:0030170">
    <property type="term" value="F:pyridoxal phosphate binding"/>
    <property type="evidence" value="ECO:0007669"/>
    <property type="project" value="InterPro"/>
</dbReference>
<protein>
    <recommendedName>
        <fullName evidence="9">Histidinol-phosphate aminotransferase</fullName>
        <ecNumber evidence="9">2.6.1.9</ecNumber>
    </recommendedName>
    <alternativeName>
        <fullName evidence="9">Imidazole acetol-phosphate transaminase</fullName>
    </alternativeName>
</protein>
<dbReference type="UniPathway" id="UPA00031">
    <property type="reaction ID" value="UER00012"/>
</dbReference>
<dbReference type="EC" id="2.6.1.9" evidence="9"/>
<comment type="catalytic activity">
    <reaction evidence="8 9">
        <text>L-histidinol phosphate + 2-oxoglutarate = 3-(imidazol-4-yl)-2-oxopropyl phosphate + L-glutamate</text>
        <dbReference type="Rhea" id="RHEA:23744"/>
        <dbReference type="ChEBI" id="CHEBI:16810"/>
        <dbReference type="ChEBI" id="CHEBI:29985"/>
        <dbReference type="ChEBI" id="CHEBI:57766"/>
        <dbReference type="ChEBI" id="CHEBI:57980"/>
        <dbReference type="EC" id="2.6.1.9"/>
    </reaction>
</comment>
<dbReference type="InterPro" id="IPR015421">
    <property type="entry name" value="PyrdxlP-dep_Trfase_major"/>
</dbReference>
<dbReference type="Proteomes" id="UP000229340">
    <property type="component" value="Chromosome"/>
</dbReference>
<keyword evidence="5 9" id="KW-0032">Aminotransferase</keyword>
<dbReference type="PROSITE" id="PS00105">
    <property type="entry name" value="AA_TRANSFER_CLASS_1"/>
    <property type="match status" value="1"/>
</dbReference>
<dbReference type="STRING" id="34062.AXE82_01275"/>
<comment type="subunit">
    <text evidence="4 9">Homodimer.</text>
</comment>
<keyword evidence="9" id="KW-0028">Amino-acid biosynthesis</keyword>
<evidence type="ECO:0000256" key="4">
    <source>
        <dbReference type="ARBA" id="ARBA00011738"/>
    </source>
</evidence>
<evidence type="ECO:0000256" key="6">
    <source>
        <dbReference type="ARBA" id="ARBA00022679"/>
    </source>
</evidence>